<dbReference type="AlphaFoldDB" id="A0A2R8BQX9"/>
<dbReference type="GO" id="GO:0009055">
    <property type="term" value="F:electron transfer activity"/>
    <property type="evidence" value="ECO:0007669"/>
    <property type="project" value="InterPro"/>
</dbReference>
<keyword evidence="3" id="KW-0732">Signal</keyword>
<feature type="domain" description="Blue (type 1) copper" evidence="4">
    <location>
        <begin position="60"/>
        <end position="165"/>
    </location>
</feature>
<dbReference type="SUPFAM" id="SSF49503">
    <property type="entry name" value="Cupredoxins"/>
    <property type="match status" value="1"/>
</dbReference>
<dbReference type="EMBL" id="ONZF01000001">
    <property type="protein sequence ID" value="SPJ22567.1"/>
    <property type="molecule type" value="Genomic_DNA"/>
</dbReference>
<protein>
    <submittedName>
        <fullName evidence="5">Plastocyanin</fullName>
    </submittedName>
</protein>
<dbReference type="InterPro" id="IPR050845">
    <property type="entry name" value="Cu-binding_ET"/>
</dbReference>
<keyword evidence="6" id="KW-1185">Reference proteome</keyword>
<dbReference type="RefSeq" id="WP_219928887.1">
    <property type="nucleotide sequence ID" value="NZ_ONZF01000001.1"/>
</dbReference>
<name>A0A2R8BQX9_9RHOB</name>
<evidence type="ECO:0000256" key="3">
    <source>
        <dbReference type="SAM" id="SignalP"/>
    </source>
</evidence>
<evidence type="ECO:0000259" key="4">
    <source>
        <dbReference type="Pfam" id="PF00127"/>
    </source>
</evidence>
<evidence type="ECO:0000256" key="1">
    <source>
        <dbReference type="ARBA" id="ARBA00022723"/>
    </source>
</evidence>
<gene>
    <name evidence="5" type="primary">petE_1</name>
    <name evidence="5" type="ORF">PAA8504_00361</name>
</gene>
<dbReference type="Pfam" id="PF00127">
    <property type="entry name" value="Copper-bind"/>
    <property type="match status" value="1"/>
</dbReference>
<dbReference type="InterPro" id="IPR000923">
    <property type="entry name" value="BlueCu_1"/>
</dbReference>
<proteinExistence type="predicted"/>
<organism evidence="5 6">
    <name type="scientific">Palleronia abyssalis</name>
    <dbReference type="NCBI Taxonomy" id="1501240"/>
    <lineage>
        <taxon>Bacteria</taxon>
        <taxon>Pseudomonadati</taxon>
        <taxon>Pseudomonadota</taxon>
        <taxon>Alphaproteobacteria</taxon>
        <taxon>Rhodobacterales</taxon>
        <taxon>Roseobacteraceae</taxon>
        <taxon>Palleronia</taxon>
    </lineage>
</organism>
<dbReference type="Proteomes" id="UP000244912">
    <property type="component" value="Unassembled WGS sequence"/>
</dbReference>
<reference evidence="5 6" key="1">
    <citation type="submission" date="2018-03" db="EMBL/GenBank/DDBJ databases">
        <authorList>
            <person name="Keele B.F."/>
        </authorList>
    </citation>
    <scope>NUCLEOTIDE SEQUENCE [LARGE SCALE GENOMIC DNA]</scope>
    <source>
        <strain evidence="5 6">CECT 8504</strain>
    </source>
</reference>
<dbReference type="Gene3D" id="2.60.40.420">
    <property type="entry name" value="Cupredoxins - blue copper proteins"/>
    <property type="match status" value="1"/>
</dbReference>
<evidence type="ECO:0000313" key="6">
    <source>
        <dbReference type="Proteomes" id="UP000244912"/>
    </source>
</evidence>
<dbReference type="PANTHER" id="PTHR38439">
    <property type="entry name" value="AURACYANIN-B"/>
    <property type="match status" value="1"/>
</dbReference>
<dbReference type="PANTHER" id="PTHR38439:SF3">
    <property type="entry name" value="COPPER-RESISTANT CUPROPROTEIN COPI"/>
    <property type="match status" value="1"/>
</dbReference>
<keyword evidence="1" id="KW-0479">Metal-binding</keyword>
<dbReference type="PROSITE" id="PS00079">
    <property type="entry name" value="MULTICOPPER_OXIDASE1"/>
    <property type="match status" value="1"/>
</dbReference>
<feature type="signal peptide" evidence="3">
    <location>
        <begin position="1"/>
        <end position="24"/>
    </location>
</feature>
<dbReference type="InterPro" id="IPR008972">
    <property type="entry name" value="Cupredoxin"/>
</dbReference>
<evidence type="ECO:0000313" key="5">
    <source>
        <dbReference type="EMBL" id="SPJ22567.1"/>
    </source>
</evidence>
<evidence type="ECO:0000256" key="2">
    <source>
        <dbReference type="ARBA" id="ARBA00023008"/>
    </source>
</evidence>
<keyword evidence="2" id="KW-0186">Copper</keyword>
<dbReference type="GO" id="GO:0005507">
    <property type="term" value="F:copper ion binding"/>
    <property type="evidence" value="ECO:0007669"/>
    <property type="project" value="InterPro"/>
</dbReference>
<sequence length="166" mass="18124">MKKTLVAVAILGALGAPAMAPANAYHRGVHDGPVLHAGNVPIGYPGEPALIDRTIRVSMVDVSDLVMSFNPDAIEIAHGETIQFVLRNEGSGPHDFVMATPEEIADHRDEMQGFDDMRHEADYAVRVEPEETRTFIWTFANEGDFEFACLIPGHYEAGMHGPLTVD</sequence>
<dbReference type="InterPro" id="IPR033138">
    <property type="entry name" value="Cu_oxidase_CS"/>
</dbReference>
<feature type="chain" id="PRO_5015336415" evidence="3">
    <location>
        <begin position="25"/>
        <end position="166"/>
    </location>
</feature>
<accession>A0A2R8BQX9</accession>